<dbReference type="Proteomes" id="UP000324222">
    <property type="component" value="Unassembled WGS sequence"/>
</dbReference>
<reference evidence="2 3" key="1">
    <citation type="submission" date="2019-05" db="EMBL/GenBank/DDBJ databases">
        <title>Another draft genome of Portunus trituberculatus and its Hox gene families provides insights of decapod evolution.</title>
        <authorList>
            <person name="Jeong J.-H."/>
            <person name="Song I."/>
            <person name="Kim S."/>
            <person name="Choi T."/>
            <person name="Kim D."/>
            <person name="Ryu S."/>
            <person name="Kim W."/>
        </authorList>
    </citation>
    <scope>NUCLEOTIDE SEQUENCE [LARGE SCALE GENOMIC DNA]</scope>
    <source>
        <tissue evidence="2">Muscle</tissue>
    </source>
</reference>
<protein>
    <submittedName>
        <fullName evidence="2">Uncharacterized protein</fullName>
    </submittedName>
</protein>
<evidence type="ECO:0000313" key="3">
    <source>
        <dbReference type="Proteomes" id="UP000324222"/>
    </source>
</evidence>
<feature type="region of interest" description="Disordered" evidence="1">
    <location>
        <begin position="1"/>
        <end position="63"/>
    </location>
</feature>
<proteinExistence type="predicted"/>
<keyword evidence="3" id="KW-1185">Reference proteome</keyword>
<dbReference type="EMBL" id="VSRR010009829">
    <property type="protein sequence ID" value="MPC50948.1"/>
    <property type="molecule type" value="Genomic_DNA"/>
</dbReference>
<accession>A0A5B7G1E9</accession>
<name>A0A5B7G1E9_PORTR</name>
<evidence type="ECO:0000313" key="2">
    <source>
        <dbReference type="EMBL" id="MPC50948.1"/>
    </source>
</evidence>
<dbReference type="AlphaFoldDB" id="A0A5B7G1E9"/>
<organism evidence="2 3">
    <name type="scientific">Portunus trituberculatus</name>
    <name type="common">Swimming crab</name>
    <name type="synonym">Neptunus trituberculatus</name>
    <dbReference type="NCBI Taxonomy" id="210409"/>
    <lineage>
        <taxon>Eukaryota</taxon>
        <taxon>Metazoa</taxon>
        <taxon>Ecdysozoa</taxon>
        <taxon>Arthropoda</taxon>
        <taxon>Crustacea</taxon>
        <taxon>Multicrustacea</taxon>
        <taxon>Malacostraca</taxon>
        <taxon>Eumalacostraca</taxon>
        <taxon>Eucarida</taxon>
        <taxon>Decapoda</taxon>
        <taxon>Pleocyemata</taxon>
        <taxon>Brachyura</taxon>
        <taxon>Eubrachyura</taxon>
        <taxon>Portunoidea</taxon>
        <taxon>Portunidae</taxon>
        <taxon>Portuninae</taxon>
        <taxon>Portunus</taxon>
    </lineage>
</organism>
<evidence type="ECO:0000256" key="1">
    <source>
        <dbReference type="SAM" id="MobiDB-lite"/>
    </source>
</evidence>
<gene>
    <name evidence="2" type="ORF">E2C01_044783</name>
</gene>
<sequence length="79" mass="8566">MSVWGGAGNFPNPSGALTGRGQRSGYFTSTPYKHTTKRKNLHKINTQSCMSVSEGGSKAEKKGDEAVAVLDKTGRGWYW</sequence>
<comment type="caution">
    <text evidence="2">The sequence shown here is derived from an EMBL/GenBank/DDBJ whole genome shotgun (WGS) entry which is preliminary data.</text>
</comment>